<keyword evidence="1" id="KW-1133">Transmembrane helix</keyword>
<reference evidence="2 3" key="1">
    <citation type="submission" date="2018-07" db="EMBL/GenBank/DDBJ databases">
        <title>Comparative genomes isolates from brazilian mangrove.</title>
        <authorList>
            <person name="De Araujo J.E."/>
            <person name="Taketani R.G."/>
            <person name="Silva M.C.P."/>
            <person name="Lourenco M.V."/>
            <person name="Oliveira V.M."/>
            <person name="Andreote F.D."/>
        </authorList>
    </citation>
    <scope>NUCLEOTIDE SEQUENCE [LARGE SCALE GENOMIC DNA]</scope>
    <source>
        <strain evidence="2 3">HEX PRIS-MGV</strain>
    </source>
</reference>
<dbReference type="AlphaFoldDB" id="A0A368KN45"/>
<evidence type="ECO:0000313" key="3">
    <source>
        <dbReference type="Proteomes" id="UP000253562"/>
    </source>
</evidence>
<dbReference type="OrthoDB" id="289383at2"/>
<sequence length="61" mass="7129">MNPVLGLWRDTWYVWLLITLVLGFGVFYVTALFIAGFPALIVYFLYFAFVRYDQDGNRKSA</sequence>
<keyword evidence="1" id="KW-0472">Membrane</keyword>
<feature type="transmembrane region" description="Helical" evidence="1">
    <location>
        <begin position="12"/>
        <end position="45"/>
    </location>
</feature>
<dbReference type="Proteomes" id="UP000253562">
    <property type="component" value="Unassembled WGS sequence"/>
</dbReference>
<evidence type="ECO:0000256" key="1">
    <source>
        <dbReference type="SAM" id="Phobius"/>
    </source>
</evidence>
<keyword evidence="1" id="KW-0812">Transmembrane</keyword>
<evidence type="ECO:0000313" key="2">
    <source>
        <dbReference type="EMBL" id="RCS44616.1"/>
    </source>
</evidence>
<gene>
    <name evidence="2" type="ORF">DTL42_16965</name>
</gene>
<comment type="caution">
    <text evidence="2">The sequence shown here is derived from an EMBL/GenBank/DDBJ whole genome shotgun (WGS) entry which is preliminary data.</text>
</comment>
<protein>
    <submittedName>
        <fullName evidence="2">Uncharacterized protein</fullName>
    </submittedName>
</protein>
<name>A0A368KN45_9BACT</name>
<dbReference type="RefSeq" id="WP_114370119.1">
    <property type="nucleotide sequence ID" value="NZ_QPEX01000034.1"/>
</dbReference>
<dbReference type="EMBL" id="QPEX01000034">
    <property type="protein sequence ID" value="RCS44616.1"/>
    <property type="molecule type" value="Genomic_DNA"/>
</dbReference>
<accession>A0A368KN45</accession>
<proteinExistence type="predicted"/>
<organism evidence="2 3">
    <name type="scientific">Bremerella cremea</name>
    <dbReference type="NCBI Taxonomy" id="1031537"/>
    <lineage>
        <taxon>Bacteria</taxon>
        <taxon>Pseudomonadati</taxon>
        <taxon>Planctomycetota</taxon>
        <taxon>Planctomycetia</taxon>
        <taxon>Pirellulales</taxon>
        <taxon>Pirellulaceae</taxon>
        <taxon>Bremerella</taxon>
    </lineage>
</organism>